<reference evidence="8 9" key="1">
    <citation type="journal article" date="2008" name="Nature">
        <title>The genome of the model beetle and pest Tribolium castaneum.</title>
        <authorList>
            <consortium name="Tribolium Genome Sequencing Consortium"/>
            <person name="Richards S."/>
            <person name="Gibbs R.A."/>
            <person name="Weinstock G.M."/>
            <person name="Brown S.J."/>
            <person name="Denell R."/>
            <person name="Beeman R.W."/>
            <person name="Gibbs R."/>
            <person name="Beeman R.W."/>
            <person name="Brown S.J."/>
            <person name="Bucher G."/>
            <person name="Friedrich M."/>
            <person name="Grimmelikhuijzen C.J."/>
            <person name="Klingler M."/>
            <person name="Lorenzen M."/>
            <person name="Richards S."/>
            <person name="Roth S."/>
            <person name="Schroder R."/>
            <person name="Tautz D."/>
            <person name="Zdobnov E.M."/>
            <person name="Muzny D."/>
            <person name="Gibbs R.A."/>
            <person name="Weinstock G.M."/>
            <person name="Attaway T."/>
            <person name="Bell S."/>
            <person name="Buhay C.J."/>
            <person name="Chandrabose M.N."/>
            <person name="Chavez D."/>
            <person name="Clerk-Blankenburg K.P."/>
            <person name="Cree A."/>
            <person name="Dao M."/>
            <person name="Davis C."/>
            <person name="Chacko J."/>
            <person name="Dinh H."/>
            <person name="Dugan-Rocha S."/>
            <person name="Fowler G."/>
            <person name="Garner T.T."/>
            <person name="Garnes J."/>
            <person name="Gnirke A."/>
            <person name="Hawes A."/>
            <person name="Hernandez J."/>
            <person name="Hines S."/>
            <person name="Holder M."/>
            <person name="Hume J."/>
            <person name="Jhangiani S.N."/>
            <person name="Joshi V."/>
            <person name="Khan Z.M."/>
            <person name="Jackson L."/>
            <person name="Kovar C."/>
            <person name="Kowis A."/>
            <person name="Lee S."/>
            <person name="Lewis L.R."/>
            <person name="Margolis J."/>
            <person name="Morgan M."/>
            <person name="Nazareth L.V."/>
            <person name="Nguyen N."/>
            <person name="Okwuonu G."/>
            <person name="Parker D."/>
            <person name="Richards S."/>
            <person name="Ruiz S.J."/>
            <person name="Santibanez J."/>
            <person name="Savard J."/>
            <person name="Scherer S.E."/>
            <person name="Schneider B."/>
            <person name="Sodergren E."/>
            <person name="Tautz D."/>
            <person name="Vattahil S."/>
            <person name="Villasana D."/>
            <person name="White C.S."/>
            <person name="Wright R."/>
            <person name="Park Y."/>
            <person name="Beeman R.W."/>
            <person name="Lord J."/>
            <person name="Oppert B."/>
            <person name="Lorenzen M."/>
            <person name="Brown S."/>
            <person name="Wang L."/>
            <person name="Savard J."/>
            <person name="Tautz D."/>
            <person name="Richards S."/>
            <person name="Weinstock G."/>
            <person name="Gibbs R.A."/>
            <person name="Liu Y."/>
            <person name="Worley K."/>
            <person name="Weinstock G."/>
            <person name="Elsik C.G."/>
            <person name="Reese J.T."/>
            <person name="Elhaik E."/>
            <person name="Landan G."/>
            <person name="Graur D."/>
            <person name="Arensburger P."/>
            <person name="Atkinson P."/>
            <person name="Beeman R.W."/>
            <person name="Beidler J."/>
            <person name="Brown S.J."/>
            <person name="Demuth J.P."/>
            <person name="Drury D.W."/>
            <person name="Du Y.Z."/>
            <person name="Fujiwara H."/>
            <person name="Lorenzen M."/>
            <person name="Maselli V."/>
            <person name="Osanai M."/>
            <person name="Park Y."/>
            <person name="Robertson H.M."/>
            <person name="Tu Z."/>
            <person name="Wang J.J."/>
            <person name="Wang S."/>
            <person name="Richards S."/>
            <person name="Song H."/>
            <person name="Zhang L."/>
            <person name="Sodergren E."/>
            <person name="Werner D."/>
            <person name="Stanke M."/>
            <person name="Morgenstern B."/>
            <person name="Solovyev V."/>
            <person name="Kosarev P."/>
            <person name="Brown G."/>
            <person name="Chen H.C."/>
            <person name="Ermolaeva O."/>
            <person name="Hlavina W."/>
            <person name="Kapustin Y."/>
            <person name="Kiryutin B."/>
            <person name="Kitts P."/>
            <person name="Maglott D."/>
            <person name="Pruitt K."/>
            <person name="Sapojnikov V."/>
            <person name="Souvorov A."/>
            <person name="Mackey A.J."/>
            <person name="Waterhouse R.M."/>
            <person name="Wyder S."/>
            <person name="Zdobnov E.M."/>
            <person name="Zdobnov E.M."/>
            <person name="Wyder S."/>
            <person name="Kriventseva E.V."/>
            <person name="Kadowaki T."/>
            <person name="Bork P."/>
            <person name="Aranda M."/>
            <person name="Bao R."/>
            <person name="Beermann A."/>
            <person name="Berns N."/>
            <person name="Bolognesi R."/>
            <person name="Bonneton F."/>
            <person name="Bopp D."/>
            <person name="Brown S.J."/>
            <person name="Bucher G."/>
            <person name="Butts T."/>
            <person name="Chaumot A."/>
            <person name="Denell R.E."/>
            <person name="Ferrier D.E."/>
            <person name="Friedrich M."/>
            <person name="Gordon C.M."/>
            <person name="Jindra M."/>
            <person name="Klingler M."/>
            <person name="Lan Q."/>
            <person name="Lattorff H.M."/>
            <person name="Laudet V."/>
            <person name="von Levetsow C."/>
            <person name="Liu Z."/>
            <person name="Lutz R."/>
            <person name="Lynch J.A."/>
            <person name="da Fonseca R.N."/>
            <person name="Posnien N."/>
            <person name="Reuter R."/>
            <person name="Roth S."/>
            <person name="Savard J."/>
            <person name="Schinko J.B."/>
            <person name="Schmitt C."/>
            <person name="Schoppmeier M."/>
            <person name="Schroder R."/>
            <person name="Shippy T.D."/>
            <person name="Simonnet F."/>
            <person name="Marques-Souza H."/>
            <person name="Tautz D."/>
            <person name="Tomoyasu Y."/>
            <person name="Trauner J."/>
            <person name="Van der Zee M."/>
            <person name="Vervoort M."/>
            <person name="Wittkopp N."/>
            <person name="Wimmer E.A."/>
            <person name="Yang X."/>
            <person name="Jones A.K."/>
            <person name="Sattelle D.B."/>
            <person name="Ebert P.R."/>
            <person name="Nelson D."/>
            <person name="Scott J.G."/>
            <person name="Beeman R.W."/>
            <person name="Muthukrishnan S."/>
            <person name="Kramer K.J."/>
            <person name="Arakane Y."/>
            <person name="Beeman R.W."/>
            <person name="Zhu Q."/>
            <person name="Hogenkamp D."/>
            <person name="Dixit R."/>
            <person name="Oppert B."/>
            <person name="Jiang H."/>
            <person name="Zou Z."/>
            <person name="Marshall J."/>
            <person name="Elpidina E."/>
            <person name="Vinokurov K."/>
            <person name="Oppert C."/>
            <person name="Zou Z."/>
            <person name="Evans J."/>
            <person name="Lu Z."/>
            <person name="Zhao P."/>
            <person name="Sumathipala N."/>
            <person name="Altincicek B."/>
            <person name="Vilcinskas A."/>
            <person name="Williams M."/>
            <person name="Hultmark D."/>
            <person name="Hetru C."/>
            <person name="Jiang H."/>
            <person name="Grimmelikhuijzen C.J."/>
            <person name="Hauser F."/>
            <person name="Cazzamali G."/>
            <person name="Williamson M."/>
            <person name="Park Y."/>
            <person name="Li B."/>
            <person name="Tanaka Y."/>
            <person name="Predel R."/>
            <person name="Neupert S."/>
            <person name="Schachtner J."/>
            <person name="Verleyen P."/>
            <person name="Raible F."/>
            <person name="Bork P."/>
            <person name="Friedrich M."/>
            <person name="Walden K.K."/>
            <person name="Robertson H.M."/>
            <person name="Angeli S."/>
            <person name="Foret S."/>
            <person name="Bucher G."/>
            <person name="Schuetz S."/>
            <person name="Maleszka R."/>
            <person name="Wimmer E.A."/>
            <person name="Beeman R.W."/>
            <person name="Lorenzen M."/>
            <person name="Tomoyasu Y."/>
            <person name="Miller S.C."/>
            <person name="Grossmann D."/>
            <person name="Bucher G."/>
        </authorList>
    </citation>
    <scope>NUCLEOTIDE SEQUENCE [LARGE SCALE GENOMIC DNA]</scope>
    <source>
        <strain evidence="8 9">Georgia GA2</strain>
    </source>
</reference>
<dbReference type="InParanoid" id="A0A139WEA3"/>
<dbReference type="InterPro" id="IPR006612">
    <property type="entry name" value="THAP_Znf"/>
</dbReference>
<evidence type="ECO:0000256" key="1">
    <source>
        <dbReference type="ARBA" id="ARBA00022723"/>
    </source>
</evidence>
<dbReference type="Pfam" id="PF05485">
    <property type="entry name" value="THAP"/>
    <property type="match status" value="1"/>
</dbReference>
<evidence type="ECO:0000256" key="4">
    <source>
        <dbReference type="ARBA" id="ARBA00023125"/>
    </source>
</evidence>
<dbReference type="AlphaFoldDB" id="A0A139WEA3"/>
<feature type="coiled-coil region" evidence="6">
    <location>
        <begin position="155"/>
        <end position="189"/>
    </location>
</feature>
<dbReference type="Proteomes" id="UP000007266">
    <property type="component" value="Linkage group 8"/>
</dbReference>
<feature type="domain" description="THAP-type" evidence="7">
    <location>
        <begin position="1"/>
        <end position="79"/>
    </location>
</feature>
<evidence type="ECO:0000256" key="2">
    <source>
        <dbReference type="ARBA" id="ARBA00022771"/>
    </source>
</evidence>
<dbReference type="EMBL" id="KQ971356">
    <property type="protein sequence ID" value="KYB26185.1"/>
    <property type="molecule type" value="Genomic_DNA"/>
</dbReference>
<keyword evidence="9" id="KW-1185">Reference proteome</keyword>
<evidence type="ECO:0000313" key="8">
    <source>
        <dbReference type="EMBL" id="KYB26185.1"/>
    </source>
</evidence>
<dbReference type="PANTHER" id="PTHR46927">
    <property type="entry name" value="AGAP005574-PA"/>
    <property type="match status" value="1"/>
</dbReference>
<evidence type="ECO:0000313" key="9">
    <source>
        <dbReference type="Proteomes" id="UP000007266"/>
    </source>
</evidence>
<dbReference type="OrthoDB" id="7312725at2759"/>
<dbReference type="SMART" id="SM00980">
    <property type="entry name" value="THAP"/>
    <property type="match status" value="1"/>
</dbReference>
<accession>A0A139WEA3</accession>
<gene>
    <name evidence="8" type="primary">AUGUSTUS-3.0.2_33935</name>
    <name evidence="8" type="ORF">TcasGA2_TC033935</name>
</gene>
<dbReference type="SUPFAM" id="SSF57716">
    <property type="entry name" value="Glucocorticoid receptor-like (DNA-binding domain)"/>
    <property type="match status" value="1"/>
</dbReference>
<keyword evidence="4 5" id="KW-0238">DNA-binding</keyword>
<dbReference type="GO" id="GO:0008270">
    <property type="term" value="F:zinc ion binding"/>
    <property type="evidence" value="ECO:0007669"/>
    <property type="project" value="UniProtKB-KW"/>
</dbReference>
<evidence type="ECO:0000256" key="3">
    <source>
        <dbReference type="ARBA" id="ARBA00022833"/>
    </source>
</evidence>
<sequence>MACAVKSCQRVRKFKPEGVAFHLFPTGHLLAAWKKALNLPDNWTWSRSKFVCSEHFKRSDYVLIGKYPRLKLNAVPSAKLGKKGSETGEGPCLREDIIPISDPVDNKANILEVFVEPKPEVEKYEQVEELQKEPQNVQQPMGYFEQLYLLTKQKVAVTELKIRKMRQKLQRQNHRTKKLKQHLKGMKKNLSVPHIMNGIGDIEAVIKDITPKKILIIP</sequence>
<dbReference type="KEGG" id="tca:103314812"/>
<dbReference type="InterPro" id="IPR052224">
    <property type="entry name" value="THAP_domain_protein"/>
</dbReference>
<reference evidence="8 9" key="2">
    <citation type="journal article" date="2010" name="Nucleic Acids Res.">
        <title>BeetleBase in 2010: revisions to provide comprehensive genomic information for Tribolium castaneum.</title>
        <authorList>
            <person name="Kim H.S."/>
            <person name="Murphy T."/>
            <person name="Xia J."/>
            <person name="Caragea D."/>
            <person name="Park Y."/>
            <person name="Beeman R.W."/>
            <person name="Lorenzen M.D."/>
            <person name="Butcher S."/>
            <person name="Manak J.R."/>
            <person name="Brown S.J."/>
        </authorList>
    </citation>
    <scope>GENOME REANNOTATION</scope>
    <source>
        <strain evidence="8 9">Georgia GA2</strain>
    </source>
</reference>
<dbReference type="InterPro" id="IPR038441">
    <property type="entry name" value="THAP_Znf_sf"/>
</dbReference>
<keyword evidence="2 5" id="KW-0863">Zinc-finger</keyword>
<evidence type="ECO:0000259" key="7">
    <source>
        <dbReference type="PROSITE" id="PS50950"/>
    </source>
</evidence>
<keyword evidence="1" id="KW-0479">Metal-binding</keyword>
<evidence type="ECO:0000256" key="6">
    <source>
        <dbReference type="SAM" id="Coils"/>
    </source>
</evidence>
<protein>
    <recommendedName>
        <fullName evidence="7">THAP-type domain-containing protein</fullName>
    </recommendedName>
</protein>
<keyword evidence="3" id="KW-0862">Zinc</keyword>
<dbReference type="PANTHER" id="PTHR46927:SF3">
    <property type="entry name" value="THAP-TYPE DOMAIN-CONTAINING PROTEIN"/>
    <property type="match status" value="1"/>
</dbReference>
<dbReference type="GO" id="GO:0003677">
    <property type="term" value="F:DNA binding"/>
    <property type="evidence" value="ECO:0007669"/>
    <property type="project" value="UniProtKB-UniRule"/>
</dbReference>
<organism evidence="8 9">
    <name type="scientific">Tribolium castaneum</name>
    <name type="common">Red flour beetle</name>
    <dbReference type="NCBI Taxonomy" id="7070"/>
    <lineage>
        <taxon>Eukaryota</taxon>
        <taxon>Metazoa</taxon>
        <taxon>Ecdysozoa</taxon>
        <taxon>Arthropoda</taxon>
        <taxon>Hexapoda</taxon>
        <taxon>Insecta</taxon>
        <taxon>Pterygota</taxon>
        <taxon>Neoptera</taxon>
        <taxon>Endopterygota</taxon>
        <taxon>Coleoptera</taxon>
        <taxon>Polyphaga</taxon>
        <taxon>Cucujiformia</taxon>
        <taxon>Tenebrionidae</taxon>
        <taxon>Tenebrionidae incertae sedis</taxon>
        <taxon>Tribolium</taxon>
    </lineage>
</organism>
<evidence type="ECO:0000256" key="5">
    <source>
        <dbReference type="PROSITE-ProRule" id="PRU00309"/>
    </source>
</evidence>
<dbReference type="PROSITE" id="PS50950">
    <property type="entry name" value="ZF_THAP"/>
    <property type="match status" value="1"/>
</dbReference>
<dbReference type="Gene3D" id="6.20.210.20">
    <property type="entry name" value="THAP domain"/>
    <property type="match status" value="1"/>
</dbReference>
<keyword evidence="6" id="KW-0175">Coiled coil</keyword>
<proteinExistence type="predicted"/>
<name>A0A139WEA3_TRICA</name>